<protein>
    <recommendedName>
        <fullName evidence="7">RHS repeat-associated core domain-containing protein</fullName>
    </recommendedName>
</protein>
<evidence type="ECO:0008006" key="7">
    <source>
        <dbReference type="Google" id="ProtNLM"/>
    </source>
</evidence>
<evidence type="ECO:0000256" key="1">
    <source>
        <dbReference type="SAM" id="MobiDB-lite"/>
    </source>
</evidence>
<dbReference type="Gene3D" id="2.180.10.10">
    <property type="entry name" value="RHS repeat-associated core"/>
    <property type="match status" value="3"/>
</dbReference>
<feature type="domain" description="Ig-like" evidence="3">
    <location>
        <begin position="135"/>
        <end position="220"/>
    </location>
</feature>
<dbReference type="Proteomes" id="UP001319180">
    <property type="component" value="Unassembled WGS sequence"/>
</dbReference>
<dbReference type="Pfam" id="PF20041">
    <property type="entry name" value="DUF6443"/>
    <property type="match status" value="1"/>
</dbReference>
<name>A0AAP2DA62_9BACT</name>
<feature type="signal peptide" evidence="2">
    <location>
        <begin position="1"/>
        <end position="19"/>
    </location>
</feature>
<evidence type="ECO:0000313" key="6">
    <source>
        <dbReference type="Proteomes" id="UP001319180"/>
    </source>
</evidence>
<dbReference type="InterPro" id="IPR044023">
    <property type="entry name" value="Ig_7"/>
</dbReference>
<sequence>MFLHRVKFLCTTVFCVALAYEALPQTEEDPQPLADTLQRLDAQAEATMATPPEPVPVHGSRCGPGVVSLTGVRETSATTFNFYATATATNYLYQGRDYVTPYLTATTTYYIATVDIGTGAVSGRVPIMANIYTPPPAPTIASEVSAFPGGSVNIFVHPVSGVSGYRWYTVPSGGTPLSGANANITTVTVGTTPTTYYVATVTGGMCESATRKAVVANVEPAPVPTVTNNGVVAMAAPVTLDAGAGYATYDWKNSTGTTISTARSFETTTPDDYTVTVTKTGVSGNGTSAAVKVAPQETFLKGKNYILTNTAHVPTATENDLDLRTADGREQAIQYMDDLGRPMQTIAIQRSPNKKDIITPVVYDAYGRESVKYLPYASRTEGNGLIKNALSGPAGYPSSAHYTFYNTPGDKIADDTQPFAATTFDRSPLGLVLEQGAPGFDWRPQGIVSVFASGLPGSVESSYPDYDQYYDYSEFVIDPNGGGGGVRIKITNNVLTVTFNAGFTSAFLKTGRVKLIDIPSLYDIDLGIIGEGKYYAYIQDRYLSVESLTIPAQRATQFALPGPNASVVFTRNLLAPETGTGGPATGVSRATQYSYDANAADEVLKLTPVAATAGSFALISTGGGSTPAYYAEATLSKKVIRDADKNVIIEYHDMQGNLILKRIQAVAGNVPINDTNYAGTYYIYDDFNRLVCVIPPEAARLLPTLYYNSGATDATKEAFLKRWAFRYAYDTRHRLAMKQVPGSEPVYMVYDSRDRLVLTQDGNQRTDAAGNVTKKEWSFTKYDVINRPVMTGVYTHGTVVNQAAMQNHVNSLMVSGTQLYEEYNGAVATEGYTNRVFPTSATNLLTVTYYDQYDFRSMWTGNYNYVNDGLSATPASGHTYYQPAAESTHVAGLVTGKKVKLLTGNTSTLWLKTVTFYDDEHRPVQVLFDQYKRGPGRTSNVYDFAGRVLKSNVTHMDNVVTWKDLVNVVENDLTLVKTTPEASWNGGAVSVEQIPANTDGWLEFTASETTKVRMIGLSDQNTNSSYNSIDFAIYLVGTGDLRIYENGTEKASFPNAYNVGDIFRVERTGGVVRYYRNGVLLYTSLIGSTTLLMADVSIGHLQGTVVGARISASTRSRSVTRTFKYDHAGRLTHTWHQADKGANILLSKLDYNELGQVVDRMLHSTVASAADNRQSVDYRYDIQGKITSINNADLTNDGVLNDDATDYFGMHLLYNTVDAGLGNAQYYNGNISAMRWSNYGAGTVKQKASTYMYDRMSRLSASAYHEKTTSWGTLGNNRFAETGLSYDLNGNILKLTRNDNRATGTMDVLTYDYGAGTSQSNRLLSVTDDGDDLAGFIEDVAADVNDYTYDANGNMTRDLNKGIGSSLTDATNRITYNILNLPEVVTKAGNTIRYLYDADGTKHAQTVTFGSQVRQTEYAGEFVYENDALQFINHEEGRVVTAATTLVYRADAGLAADFTAVNAAVTTTQSGTRTYVKVTANGPVARTGVFPVGGDFVVAAGERYKVRVKGYRTGASAANLLIKAGGADLSWPGAALPAGVSAESWVEQIVVIPNGATTLQAGVVWGTVTSGEVMYLSDVEITRLASAVNEYQYHLKDHLGNVRLTFTTAVTNHAFAAGFESADQSNEASAFNNYPAGGAINTQPENATTGTHSHLLNGGYSGQIGLAKSFSVMPGDVVSIRATARYAAPTGMPTNYNGFVASLLGAFHLPAPVAGEAGTASAGMNAFANWEMGSAGNAGGPDPMKLFVNIVVFDKDYNLLDVAYTASAESGAEITASYTIGEPGYAYVYYSNEHPYQVNAYFDDIAITHTPSAVIQVDDYYPFGMTFNSSRREELSLNRYLYNQGLLGKKFLTERVYDLGLDIDLTKYRAYDPALGRWWQIDPLASEIDLINLTPYNYAFNNPVRYNDPEGDCPCIPIFIAIAEGVVAVAEGATLTVGAATVGAAIGTAVKLYGTDILEAIGNGGPGGTPAVSFAMSSSQRGELSSGNFLNAKTKRDGPPNPDGAKGKPDHQEKVKELEKKAQSEAKEGETVVTEKKIANENSNRKPDVQIIDPNGKTRKVFEAERRPGSKRNRMREEEYRQLGIDQETHKVGGAPNNIVPF</sequence>
<feature type="domain" description="DUF6443" evidence="4">
    <location>
        <begin position="310"/>
        <end position="446"/>
    </location>
</feature>
<dbReference type="InterPro" id="IPR022385">
    <property type="entry name" value="Rhs_assc_core"/>
</dbReference>
<feature type="compositionally biased region" description="Basic and acidic residues" evidence="1">
    <location>
        <begin position="2005"/>
        <end position="2048"/>
    </location>
</feature>
<proteinExistence type="predicted"/>
<reference evidence="5 6" key="1">
    <citation type="submission" date="2021-05" db="EMBL/GenBank/DDBJ databases">
        <title>A Polyphasic approach of four new species of the genus Ohtaekwangia: Ohtaekwangia histidinii sp. nov., Ohtaekwangia cretensis sp. nov., Ohtaekwangia indiensis sp. nov., Ohtaekwangia reichenbachii sp. nov. from diverse environment.</title>
        <authorList>
            <person name="Octaviana S."/>
        </authorList>
    </citation>
    <scope>NUCLEOTIDE SEQUENCE [LARGE SCALE GENOMIC DNA]</scope>
    <source>
        <strain evidence="5 6">PWU37</strain>
    </source>
</reference>
<feature type="domain" description="Ig-like" evidence="3">
    <location>
        <begin position="51"/>
        <end position="131"/>
    </location>
</feature>
<feature type="compositionally biased region" description="Basic and acidic residues" evidence="1">
    <location>
        <begin position="2075"/>
        <end position="2091"/>
    </location>
</feature>
<evidence type="ECO:0000259" key="3">
    <source>
        <dbReference type="Pfam" id="PF19081"/>
    </source>
</evidence>
<feature type="chain" id="PRO_5042843513" description="RHS repeat-associated core domain-containing protein" evidence="2">
    <location>
        <begin position="20"/>
        <end position="2102"/>
    </location>
</feature>
<evidence type="ECO:0000313" key="5">
    <source>
        <dbReference type="EMBL" id="MBT1688276.1"/>
    </source>
</evidence>
<organism evidence="5 6">
    <name type="scientific">Dawidia soli</name>
    <dbReference type="NCBI Taxonomy" id="2782352"/>
    <lineage>
        <taxon>Bacteria</taxon>
        <taxon>Pseudomonadati</taxon>
        <taxon>Bacteroidota</taxon>
        <taxon>Cytophagia</taxon>
        <taxon>Cytophagales</taxon>
        <taxon>Chryseotaleaceae</taxon>
        <taxon>Dawidia</taxon>
    </lineage>
</organism>
<evidence type="ECO:0000259" key="4">
    <source>
        <dbReference type="Pfam" id="PF20041"/>
    </source>
</evidence>
<keyword evidence="6" id="KW-1185">Reference proteome</keyword>
<keyword evidence="2" id="KW-0732">Signal</keyword>
<comment type="caution">
    <text evidence="5">The sequence shown here is derived from an EMBL/GenBank/DDBJ whole genome shotgun (WGS) entry which is preliminary data.</text>
</comment>
<dbReference type="Pfam" id="PF19081">
    <property type="entry name" value="Ig_7"/>
    <property type="match status" value="2"/>
</dbReference>
<feature type="region of interest" description="Disordered" evidence="1">
    <location>
        <begin position="1982"/>
        <end position="2102"/>
    </location>
</feature>
<feature type="compositionally biased region" description="Polar residues" evidence="1">
    <location>
        <begin position="1982"/>
        <end position="1991"/>
    </location>
</feature>
<gene>
    <name evidence="5" type="ORF">KK078_17020</name>
</gene>
<dbReference type="NCBIfam" id="TIGR03696">
    <property type="entry name" value="Rhs_assc_core"/>
    <property type="match status" value="1"/>
</dbReference>
<dbReference type="RefSeq" id="WP_254091502.1">
    <property type="nucleotide sequence ID" value="NZ_JAHESC010000024.1"/>
</dbReference>
<dbReference type="EMBL" id="JAHESC010000024">
    <property type="protein sequence ID" value="MBT1688276.1"/>
    <property type="molecule type" value="Genomic_DNA"/>
</dbReference>
<evidence type="ECO:0000256" key="2">
    <source>
        <dbReference type="SAM" id="SignalP"/>
    </source>
</evidence>
<dbReference type="InterPro" id="IPR045619">
    <property type="entry name" value="DUF6443"/>
</dbReference>
<accession>A0AAP2DA62</accession>